<organism evidence="1 2">
    <name type="scientific">Dyadobacter sandarakinus</name>
    <dbReference type="NCBI Taxonomy" id="2747268"/>
    <lineage>
        <taxon>Bacteria</taxon>
        <taxon>Pseudomonadati</taxon>
        <taxon>Bacteroidota</taxon>
        <taxon>Cytophagia</taxon>
        <taxon>Cytophagales</taxon>
        <taxon>Spirosomataceae</taxon>
        <taxon>Dyadobacter</taxon>
    </lineage>
</organism>
<evidence type="ECO:0000313" key="2">
    <source>
        <dbReference type="Proteomes" id="UP000612680"/>
    </source>
</evidence>
<proteinExistence type="predicted"/>
<gene>
    <name evidence="1" type="ORF">HWI92_15895</name>
</gene>
<accession>A0ABX7I8M6</accession>
<name>A0ABX7I8M6_9BACT</name>
<reference evidence="1 2" key="1">
    <citation type="submission" date="2020-06" db="EMBL/GenBank/DDBJ databases">
        <title>Dyadobacter sandarakinus sp. nov., isolated from the soil of the Arctic Yellow River Station.</title>
        <authorList>
            <person name="Zhang Y."/>
            <person name="Peng F."/>
        </authorList>
    </citation>
    <scope>NUCLEOTIDE SEQUENCE [LARGE SCALE GENOMIC DNA]</scope>
    <source>
        <strain evidence="1 2">Q3-56</strain>
    </source>
</reference>
<sequence>MFYAEGRWLSVFVLARLVKITCMHSIPRLLVFLAFTFIILSGCEKHEKSTDQKKVYFDLKGFIDNQIVYLSEKKPPLIKHAMLDGTQEDHTIKVVDWKKELELFMQADINKPAYNNSYSVDSSRANFLHYSLKTTEKLPVRDLQIQLDSVTRVPVFVKALLQSENKIYKSEKTIQLHCTKKNNLWGISGYAVTGYQKLVLMDKREFNITAEIGL</sequence>
<dbReference type="RefSeq" id="WP_204657093.1">
    <property type="nucleotide sequence ID" value="NZ_CP056775.1"/>
</dbReference>
<dbReference type="EMBL" id="CP056775">
    <property type="protein sequence ID" value="QRR02279.1"/>
    <property type="molecule type" value="Genomic_DNA"/>
</dbReference>
<keyword evidence="2" id="KW-1185">Reference proteome</keyword>
<evidence type="ECO:0000313" key="1">
    <source>
        <dbReference type="EMBL" id="QRR02279.1"/>
    </source>
</evidence>
<protein>
    <recommendedName>
        <fullName evidence="3">Lipoprotein</fullName>
    </recommendedName>
</protein>
<evidence type="ECO:0008006" key="3">
    <source>
        <dbReference type="Google" id="ProtNLM"/>
    </source>
</evidence>
<dbReference type="Proteomes" id="UP000612680">
    <property type="component" value="Chromosome"/>
</dbReference>